<evidence type="ECO:0000259" key="1">
    <source>
        <dbReference type="Pfam" id="PF13276"/>
    </source>
</evidence>
<dbReference type="OrthoDB" id="9801287at2"/>
<evidence type="ECO:0000313" key="2">
    <source>
        <dbReference type="EMBL" id="SFM88356.1"/>
    </source>
</evidence>
<reference evidence="2 3" key="1">
    <citation type="submission" date="2016-10" db="EMBL/GenBank/DDBJ databases">
        <authorList>
            <person name="de Groot N.N."/>
        </authorList>
    </citation>
    <scope>NUCLEOTIDE SEQUENCE [LARGE SCALE GENOMIC DNA]</scope>
    <source>
        <strain evidence="2 3">DSM 9990</strain>
    </source>
</reference>
<sequence length="82" mass="9925">MLRVKTELEAQGHKVSLRKVAEWLGVPWSTVQYKPRKRKPVTVDREVEQAIYQLIQRYPRYGYRRITVMLRRRMGLIVNKKK</sequence>
<dbReference type="AlphaFoldDB" id="A0A1I4UHD9"/>
<keyword evidence="3" id="KW-1185">Reference proteome</keyword>
<dbReference type="EMBL" id="FOUU01000006">
    <property type="protein sequence ID" value="SFM88356.1"/>
    <property type="molecule type" value="Genomic_DNA"/>
</dbReference>
<dbReference type="RefSeq" id="WP_143083126.1">
    <property type="nucleotide sequence ID" value="NZ_FOUU01000006.1"/>
</dbReference>
<feature type="non-terminal residue" evidence="2">
    <location>
        <position position="82"/>
    </location>
</feature>
<feature type="domain" description="HTH-like" evidence="1">
    <location>
        <begin position="44"/>
        <end position="82"/>
    </location>
</feature>
<evidence type="ECO:0000313" key="3">
    <source>
        <dbReference type="Proteomes" id="UP000199611"/>
    </source>
</evidence>
<dbReference type="InterPro" id="IPR025948">
    <property type="entry name" value="HTH-like_dom"/>
</dbReference>
<proteinExistence type="predicted"/>
<accession>A0A1I4UHD9</accession>
<name>A0A1I4UHD9_9BACT</name>
<organism evidence="2 3">
    <name type="scientific">Thermodesulforhabdus norvegica</name>
    <dbReference type="NCBI Taxonomy" id="39841"/>
    <lineage>
        <taxon>Bacteria</taxon>
        <taxon>Pseudomonadati</taxon>
        <taxon>Thermodesulfobacteriota</taxon>
        <taxon>Syntrophobacteria</taxon>
        <taxon>Syntrophobacterales</taxon>
        <taxon>Thermodesulforhabdaceae</taxon>
        <taxon>Thermodesulforhabdus</taxon>
    </lineage>
</organism>
<protein>
    <submittedName>
        <fullName evidence="2">HTH-like domain-containing protein</fullName>
    </submittedName>
</protein>
<dbReference type="Proteomes" id="UP000199611">
    <property type="component" value="Unassembled WGS sequence"/>
</dbReference>
<dbReference type="Pfam" id="PF13276">
    <property type="entry name" value="HTH_21"/>
    <property type="match status" value="1"/>
</dbReference>
<gene>
    <name evidence="2" type="ORF">SAMN05660836_01798</name>
</gene>